<evidence type="ECO:0000313" key="2">
    <source>
        <dbReference type="EMBL" id="MBF7958777.1"/>
    </source>
</evidence>
<keyword evidence="1" id="KW-0472">Membrane</keyword>
<organism evidence="2 3">
    <name type="scientific">Rahnella victoriana</name>
    <dbReference type="NCBI Taxonomy" id="1510570"/>
    <lineage>
        <taxon>Bacteria</taxon>
        <taxon>Pseudomonadati</taxon>
        <taxon>Pseudomonadota</taxon>
        <taxon>Gammaproteobacteria</taxon>
        <taxon>Enterobacterales</taxon>
        <taxon>Yersiniaceae</taxon>
        <taxon>Rahnella</taxon>
    </lineage>
</organism>
<evidence type="ECO:0000313" key="3">
    <source>
        <dbReference type="Proteomes" id="UP000600307"/>
    </source>
</evidence>
<comment type="caution">
    <text evidence="2">The sequence shown here is derived from an EMBL/GenBank/DDBJ whole genome shotgun (WGS) entry which is preliminary data.</text>
</comment>
<keyword evidence="1" id="KW-0812">Transmembrane</keyword>
<dbReference type="EMBL" id="JADOBH010000010">
    <property type="protein sequence ID" value="MBF7958777.1"/>
    <property type="molecule type" value="Genomic_DNA"/>
</dbReference>
<gene>
    <name evidence="2" type="ORF">IV431_24840</name>
</gene>
<keyword evidence="3" id="KW-1185">Reference proteome</keyword>
<feature type="transmembrane region" description="Helical" evidence="1">
    <location>
        <begin position="20"/>
        <end position="37"/>
    </location>
</feature>
<dbReference type="RefSeq" id="WP_195818249.1">
    <property type="nucleotide sequence ID" value="NZ_JADOBH010000010.1"/>
</dbReference>
<name>A0ABS0DY06_9GAMM</name>
<dbReference type="Proteomes" id="UP000600307">
    <property type="component" value="Unassembled WGS sequence"/>
</dbReference>
<keyword evidence="1" id="KW-1133">Transmembrane helix</keyword>
<protein>
    <submittedName>
        <fullName evidence="2">Uncharacterized protein</fullName>
    </submittedName>
</protein>
<proteinExistence type="predicted"/>
<reference evidence="2 3" key="1">
    <citation type="submission" date="2020-11" db="EMBL/GenBank/DDBJ databases">
        <title>Taxonomic investigation of Rahnella spp.</title>
        <authorList>
            <person name="Lee S.D."/>
        </authorList>
    </citation>
    <scope>NUCLEOTIDE SEQUENCE [LARGE SCALE GENOMIC DNA]</scope>
    <source>
        <strain evidence="2 3">SAP-10</strain>
    </source>
</reference>
<accession>A0ABS0DY06</accession>
<sequence length="138" mass="15915">MTDVNQVVEQAGNVWTIKDYTYLAAVLISGLIFFLAYRRDKNSQGDSELKLFEIITKAEKDWVDLNAKINFAPDDEALALGDARIPYAQYVLNSYDMGCQRYLDGKLDKKRFSKTYCKYPVKTAHSLLEIFRHTDYVP</sequence>
<evidence type="ECO:0000256" key="1">
    <source>
        <dbReference type="SAM" id="Phobius"/>
    </source>
</evidence>